<dbReference type="InterPro" id="IPR002919">
    <property type="entry name" value="TIL_dom"/>
</dbReference>
<comment type="caution">
    <text evidence="2">The sequence shown here is derived from an EMBL/GenBank/DDBJ whole genome shotgun (WGS) entry which is preliminary data.</text>
</comment>
<dbReference type="EMBL" id="NIVC01001580">
    <property type="protein sequence ID" value="PAA66211.1"/>
    <property type="molecule type" value="Genomic_DNA"/>
</dbReference>
<name>A0A267EXH0_9PLAT</name>
<feature type="domain" description="TIL" evidence="1">
    <location>
        <begin position="61"/>
        <end position="115"/>
    </location>
</feature>
<dbReference type="Pfam" id="PF01826">
    <property type="entry name" value="TIL"/>
    <property type="match status" value="1"/>
</dbReference>
<keyword evidence="3" id="KW-1185">Reference proteome</keyword>
<organism evidence="2 3">
    <name type="scientific">Macrostomum lignano</name>
    <dbReference type="NCBI Taxonomy" id="282301"/>
    <lineage>
        <taxon>Eukaryota</taxon>
        <taxon>Metazoa</taxon>
        <taxon>Spiralia</taxon>
        <taxon>Lophotrochozoa</taxon>
        <taxon>Platyhelminthes</taxon>
        <taxon>Rhabditophora</taxon>
        <taxon>Macrostomorpha</taxon>
        <taxon>Macrostomida</taxon>
        <taxon>Macrostomidae</taxon>
        <taxon>Macrostomum</taxon>
    </lineage>
</organism>
<accession>A0A267EXH0</accession>
<evidence type="ECO:0000259" key="1">
    <source>
        <dbReference type="Pfam" id="PF01826"/>
    </source>
</evidence>
<dbReference type="SUPFAM" id="SSF57567">
    <property type="entry name" value="Serine protease inhibitors"/>
    <property type="match status" value="1"/>
</dbReference>
<protein>
    <recommendedName>
        <fullName evidence="1">TIL domain-containing protein</fullName>
    </recommendedName>
</protein>
<reference evidence="2 3" key="1">
    <citation type="submission" date="2017-06" db="EMBL/GenBank/DDBJ databases">
        <title>A platform for efficient transgenesis in Macrostomum lignano, a flatworm model organism for stem cell research.</title>
        <authorList>
            <person name="Berezikov E."/>
        </authorList>
    </citation>
    <scope>NUCLEOTIDE SEQUENCE [LARGE SCALE GENOMIC DNA]</scope>
    <source>
        <strain evidence="2">DV1</strain>
        <tissue evidence="2">Whole organism</tissue>
    </source>
</reference>
<dbReference type="AlphaFoldDB" id="A0A267EXH0"/>
<evidence type="ECO:0000313" key="2">
    <source>
        <dbReference type="EMBL" id="PAA66211.1"/>
    </source>
</evidence>
<evidence type="ECO:0000313" key="3">
    <source>
        <dbReference type="Proteomes" id="UP000215902"/>
    </source>
</evidence>
<dbReference type="STRING" id="282301.A0A267EXH0"/>
<gene>
    <name evidence="2" type="ORF">BOX15_Mlig031569g1</name>
</gene>
<dbReference type="Gene3D" id="2.10.25.10">
    <property type="entry name" value="Laminin"/>
    <property type="match status" value="1"/>
</dbReference>
<sequence>MVMNGGKCIARTECPCYYNVQSRVLKIGEKIPSAKNCTDVLCTASGLVREVNTERDGCHNCTGGMEWTPCKDCHKTCKHRKMSAACLATCKPGCACPKGTYMDEASGKCVPSCPCEMEGVKYPVGKKWTDKCRSCECTMEKGAVCKESAAICQLAHLDM</sequence>
<dbReference type="InterPro" id="IPR036084">
    <property type="entry name" value="Ser_inhib-like_sf"/>
</dbReference>
<dbReference type="CDD" id="cd19941">
    <property type="entry name" value="TIL"/>
    <property type="match status" value="1"/>
</dbReference>
<proteinExistence type="predicted"/>
<dbReference type="OrthoDB" id="6041417at2759"/>
<dbReference type="Proteomes" id="UP000215902">
    <property type="component" value="Unassembled WGS sequence"/>
</dbReference>